<feature type="compositionally biased region" description="Polar residues" evidence="2">
    <location>
        <begin position="663"/>
        <end position="682"/>
    </location>
</feature>
<feature type="region of interest" description="Disordered" evidence="2">
    <location>
        <begin position="1209"/>
        <end position="1231"/>
    </location>
</feature>
<feature type="compositionally biased region" description="Polar residues" evidence="2">
    <location>
        <begin position="860"/>
        <end position="881"/>
    </location>
</feature>
<feature type="compositionally biased region" description="Low complexity" evidence="2">
    <location>
        <begin position="723"/>
        <end position="733"/>
    </location>
</feature>
<feature type="compositionally biased region" description="Polar residues" evidence="2">
    <location>
        <begin position="752"/>
        <end position="761"/>
    </location>
</feature>
<feature type="region of interest" description="Disordered" evidence="2">
    <location>
        <begin position="792"/>
        <end position="953"/>
    </location>
</feature>
<proteinExistence type="predicted"/>
<accession>A0A1E1IT55</accession>
<feature type="compositionally biased region" description="Polar residues" evidence="2">
    <location>
        <begin position="511"/>
        <end position="524"/>
    </location>
</feature>
<feature type="compositionally biased region" description="Low complexity" evidence="2">
    <location>
        <begin position="915"/>
        <end position="927"/>
    </location>
</feature>
<evidence type="ECO:0000313" key="3">
    <source>
        <dbReference type="EMBL" id="CCM14286.1"/>
    </source>
</evidence>
<protein>
    <submittedName>
        <fullName evidence="3">Uncharacterized protein</fullName>
    </submittedName>
</protein>
<feature type="region of interest" description="Disordered" evidence="2">
    <location>
        <begin position="511"/>
        <end position="767"/>
    </location>
</feature>
<gene>
    <name evidence="3" type="primary">LgM4147LRVhigh.17.00630.00500</name>
    <name evidence="3" type="ORF">BN36_1717900</name>
</gene>
<keyword evidence="1" id="KW-0175">Coiled coil</keyword>
<feature type="compositionally biased region" description="Low complexity" evidence="2">
    <location>
        <begin position="602"/>
        <end position="616"/>
    </location>
</feature>
<feature type="coiled-coil region" evidence="1">
    <location>
        <begin position="138"/>
        <end position="207"/>
    </location>
</feature>
<evidence type="ECO:0000256" key="1">
    <source>
        <dbReference type="SAM" id="Coils"/>
    </source>
</evidence>
<dbReference type="EMBL" id="CALQ01000524">
    <property type="protein sequence ID" value="CCM14286.1"/>
    <property type="molecule type" value="Genomic_DNA"/>
</dbReference>
<reference evidence="3" key="1">
    <citation type="submission" date="2012-08" db="EMBL/GenBank/DDBJ databases">
        <title>Comparative genomics of metastatic and non-metastatic Leishmania guyanensis provides insights into polygenic factors involved in Leishmania RNA virus infection.</title>
        <authorList>
            <person name="Smith D."/>
            <person name="Hertz-Fowler C."/>
            <person name="Martin R."/>
            <person name="Dickens N."/>
            <person name="Fasel N."/>
            <person name="Falquet L."/>
            <person name="Beverley S."/>
            <person name="Zangger H."/>
            <person name="Calderon-Copete S."/>
            <person name="Mottram J."/>
            <person name="Xenarios I."/>
        </authorList>
    </citation>
    <scope>NUCLEOTIDE SEQUENCE</scope>
    <source>
        <strain evidence="3">MHOM/BR/75/M4147/SSU:IR2SAT-LUC</strain>
    </source>
</reference>
<feature type="compositionally biased region" description="Low complexity" evidence="2">
    <location>
        <begin position="812"/>
        <end position="824"/>
    </location>
</feature>
<feature type="compositionally biased region" description="Low complexity" evidence="2">
    <location>
        <begin position="683"/>
        <end position="704"/>
    </location>
</feature>
<evidence type="ECO:0000256" key="2">
    <source>
        <dbReference type="SAM" id="MobiDB-lite"/>
    </source>
</evidence>
<feature type="coiled-coil region" evidence="1">
    <location>
        <begin position="989"/>
        <end position="1023"/>
    </location>
</feature>
<feature type="region of interest" description="Disordered" evidence="2">
    <location>
        <begin position="1159"/>
        <end position="1185"/>
    </location>
</feature>
<feature type="compositionally biased region" description="Polar residues" evidence="2">
    <location>
        <begin position="928"/>
        <end position="937"/>
    </location>
</feature>
<feature type="coiled-coil region" evidence="1">
    <location>
        <begin position="282"/>
        <end position="309"/>
    </location>
</feature>
<name>A0A1E1IT55_LEIGU</name>
<feature type="region of interest" description="Disordered" evidence="2">
    <location>
        <begin position="1037"/>
        <end position="1128"/>
    </location>
</feature>
<sequence>MSFSGRKGREGSGVNAEETAVSDNDALLLWRQTKTAKVVPPPTAAAAAAAPTTSNAAELSEEYHRLLDVVGTPNYETIQRLLSGDAVPPASTVPAIQVSFELFEAVQNRFSATKQVLERTKMDLFTRNQHYSALHQEMLRRKDEYAVLQKRNTEAEERNTQLHQQRAKLEVAVEQLGREVGQVRTALDALRAKLVRREEELQFSQSRVAESLVAISQKEAVISTLRRELGKCGQLRYGSACWQRDGVREGEEDGQSEGGNAHAYTADMLGRIAADVEGRSQEARMKLNMADLEGRLSRLSEERDSILSQHTQYRQHVQLTLQTYEAEAMLREDTLARHVCVYTPYFTGEQEELYSKVVNLQTGVELTTDQRGKDGEIDVAAGADAPPPLQSFRTLTFEIRRAMDRLSKMHIDESSRLQQDLSLCVDAQRISLQTGAELVGFLSAMEEEVLQRRLTLPEVREEWRKSRVPEFTQAIAQSLQESARRLGRGLVGLLRQENNFVEEVEQARAFQQEQKRMSTAGSKDQQPRHGDRAGGTSGRNRSDPAAGFRPGGRDSCFAAPPAGGAEWRKESLKSAGTGKVPSASMTAVDAQGSGVVETKQPAAFTTSARSSATAGAQNLRAPPQPAEQTTAPTPPPTETGGLPATSETHENRATGAADMRASPESQSTPTISTQTDGDTTNQEGAAEIASAAGPTAEAGPEGASQSAQDALVSPATLLTTTQPGDTAGAADPPTTAPPSAVLATPSPRDPPNKTNSPSTVAEQKMAGGMGTLPAVSSVVVCPHCEHEVLFNVGAGEPLPIPADSSSGGGDTRGSLAAPNAAAAASHEPSYNASLASASLAGEVAVPPTKSGESACAAQGSGVTAATNMQRGGTRRTNSTAVTEPKDKKNPGSPSGTAKASSKRTKKHSLTGSRDASSSPAPSPMASANHSQSPGTRTSGKHSSPKSAPPELAHGEQQINLERGSFSIGVSTSQTLLHSHHTMDDVGSFAAELELALSDCQDRLKDASEELQEMRAANAALHVQLAAALAAAAASALAPGSSTSPGAGGAKGMSGSSGATGPDDADEVAVPVNHESCQGGGFASTAPPPRPSPYAGVQKYEVANSDGPASASTRGAAAGGKGGRAEEEHSNAVSYHHTPNLPSIADSPAAHSLLAGCRGTHEGEELGTTDSTSAPTIAAAGGSQSTTRLQQSCSSASRVKHNFTGSSGTMVDGAEQSHGDSAASGATSTHNNISAPWRERLLLSVSPPLQSRYSKRVGGGLAAAAVTPLQTSSTSPPTLVWGSVLPPVLNRRPHALTGGATSNTSATGAAAVHRANATSASIPHKMQTLGLMITNSRGPYAPAKQPERVEPGAYASATTKGDGDSYTNRADVHSISFKQGPASPPSLADGLCVGVFPLLPPLSPSQVPSQLDQWNSRMPFTRRGRPPTSGANYSSPIPMSVLPTVAVPGTTHLSHSVATVPATSPAAVPGLSVWGSPILSLNPPSFSCSTAMSPQSVSVEPPSPNSGAVTTAITAATQAEGSSQAHSFTNATHAPAATTALSKSQRLKNAYQQLRFCLSQGVSPLYSGCGDPQPFQVAKTVRSAQVPARRLGGAWYSTHSSTGPRGGLQKVMTRPMRGTWLRGRLYEAPIFASPASVPMRDTNLDFDVIVGGHSVVPYLSAPYTPSGHLVARPWQEAPTQPLQLTSGATVPPALTYLATPSEKRRRWSCNRFDQRRYDPFAFSAASRMDAMAPCLRQRMPRTWQQQKRRDVRQSGSVATSGTLARAPYAPVKARVVWSAGGQRAQLLPITLAQSRVAQLAQFQFAAPSAGQLPVSDLVTPLFALSGKRRRCSCRVQHWAKRDPMQRAVKRTVYTVSAASLPLGRLREEALDSSRLQNVHTPLLPPYHEQ</sequence>
<feature type="compositionally biased region" description="Low complexity" evidence="2">
    <location>
        <begin position="1106"/>
        <end position="1115"/>
    </location>
</feature>
<organism evidence="3">
    <name type="scientific">Leishmania guyanensis</name>
    <dbReference type="NCBI Taxonomy" id="5670"/>
    <lineage>
        <taxon>Eukaryota</taxon>
        <taxon>Discoba</taxon>
        <taxon>Euglenozoa</taxon>
        <taxon>Kinetoplastea</taxon>
        <taxon>Metakinetoplastina</taxon>
        <taxon>Trypanosomatida</taxon>
        <taxon>Trypanosomatidae</taxon>
        <taxon>Leishmaniinae</taxon>
        <taxon>Leishmania</taxon>
        <taxon>Leishmania guyanensis species complex</taxon>
    </lineage>
</organism>